<dbReference type="AlphaFoldDB" id="A0A9W8A640"/>
<organism evidence="3 4">
    <name type="scientific">Mycoemilia scoparia</name>
    <dbReference type="NCBI Taxonomy" id="417184"/>
    <lineage>
        <taxon>Eukaryota</taxon>
        <taxon>Fungi</taxon>
        <taxon>Fungi incertae sedis</taxon>
        <taxon>Zoopagomycota</taxon>
        <taxon>Kickxellomycotina</taxon>
        <taxon>Kickxellomycetes</taxon>
        <taxon>Kickxellales</taxon>
        <taxon>Kickxellaceae</taxon>
        <taxon>Mycoemilia</taxon>
    </lineage>
</organism>
<dbReference type="Gene3D" id="2.70.50.70">
    <property type="match status" value="1"/>
</dbReference>
<dbReference type="EMBL" id="JANBPU010000014">
    <property type="protein sequence ID" value="KAJ1920360.1"/>
    <property type="molecule type" value="Genomic_DNA"/>
</dbReference>
<accession>A0A9W8A640</accession>
<evidence type="ECO:0000313" key="4">
    <source>
        <dbReference type="Proteomes" id="UP001150538"/>
    </source>
</evidence>
<evidence type="ECO:0000256" key="2">
    <source>
        <dbReference type="SAM" id="SignalP"/>
    </source>
</evidence>
<gene>
    <name evidence="3" type="ORF">H4219_001335</name>
</gene>
<feature type="region of interest" description="Disordered" evidence="1">
    <location>
        <begin position="223"/>
        <end position="257"/>
    </location>
</feature>
<keyword evidence="4" id="KW-1185">Reference proteome</keyword>
<protein>
    <recommendedName>
        <fullName evidence="5">Chitin-binding type-4 domain-containing protein</fullName>
    </recommendedName>
</protein>
<feature type="chain" id="PRO_5040911480" description="Chitin-binding type-4 domain-containing protein" evidence="2">
    <location>
        <begin position="19"/>
        <end position="257"/>
    </location>
</feature>
<evidence type="ECO:0008006" key="5">
    <source>
        <dbReference type="Google" id="ProtNLM"/>
    </source>
</evidence>
<evidence type="ECO:0000313" key="3">
    <source>
        <dbReference type="EMBL" id="KAJ1920360.1"/>
    </source>
</evidence>
<reference evidence="3" key="1">
    <citation type="submission" date="2022-07" db="EMBL/GenBank/DDBJ databases">
        <title>Phylogenomic reconstructions and comparative analyses of Kickxellomycotina fungi.</title>
        <authorList>
            <person name="Reynolds N.K."/>
            <person name="Stajich J.E."/>
            <person name="Barry K."/>
            <person name="Grigoriev I.V."/>
            <person name="Crous P."/>
            <person name="Smith M.E."/>
        </authorList>
    </citation>
    <scope>NUCLEOTIDE SEQUENCE</scope>
    <source>
        <strain evidence="3">NBRC 100468</strain>
    </source>
</reference>
<sequence length="257" mass="27985">MLFKYLSVVGILSTICVGHGILNFPKSRGNVQWQGTCSAGAGCKGPCDSPKADSPFNSQFNEKTTYTRGQEIEVSWKRLNHPGGFVRLSIASFDDSDNWDSFNNNVVKYTCYETNCGPDDPNDNTFGHLNGPGSQKCSTKLTIPDNLADGSYTLQWVWYGGGIYYGQVDTSFGEYYGCSDFKVSGGNSQTSDKPEAAFQGGDITYPNTDSCKYWGSNKVGDCNFGDRQPSPKDGELLSQSLEPCMHGPPKQGKPDGM</sequence>
<dbReference type="OrthoDB" id="2342176at2759"/>
<proteinExistence type="predicted"/>
<dbReference type="Proteomes" id="UP001150538">
    <property type="component" value="Unassembled WGS sequence"/>
</dbReference>
<name>A0A9W8A640_9FUNG</name>
<comment type="caution">
    <text evidence="3">The sequence shown here is derived from an EMBL/GenBank/DDBJ whole genome shotgun (WGS) entry which is preliminary data.</text>
</comment>
<evidence type="ECO:0000256" key="1">
    <source>
        <dbReference type="SAM" id="MobiDB-lite"/>
    </source>
</evidence>
<keyword evidence="2" id="KW-0732">Signal</keyword>
<feature type="signal peptide" evidence="2">
    <location>
        <begin position="1"/>
        <end position="18"/>
    </location>
</feature>